<name>A0AA36UJD7_9NEIS</name>
<comment type="caution">
    <text evidence="1">The sequence shown here is derived from an EMBL/GenBank/DDBJ whole genome shotgun (WGS) entry which is preliminary data.</text>
</comment>
<evidence type="ECO:0000313" key="2">
    <source>
        <dbReference type="Proteomes" id="UP000004982"/>
    </source>
</evidence>
<protein>
    <submittedName>
        <fullName evidence="1">Uncharacterized protein</fullName>
    </submittedName>
</protein>
<accession>A0AA36UJD7</accession>
<gene>
    <name evidence="1" type="ORF">HMPREF9418_1385</name>
</gene>
<evidence type="ECO:0000313" key="1">
    <source>
        <dbReference type="EMBL" id="EGQ77033.1"/>
    </source>
</evidence>
<dbReference type="SUPFAM" id="SSF69279">
    <property type="entry name" value="Phage tail proteins"/>
    <property type="match status" value="1"/>
</dbReference>
<organism evidence="1 2">
    <name type="scientific">Neisseria macacae ATCC 33926</name>
    <dbReference type="NCBI Taxonomy" id="997348"/>
    <lineage>
        <taxon>Bacteria</taxon>
        <taxon>Pseudomonadati</taxon>
        <taxon>Pseudomonadota</taxon>
        <taxon>Betaproteobacteria</taxon>
        <taxon>Neisseriales</taxon>
        <taxon>Neisseriaceae</taxon>
        <taxon>Neisseria</taxon>
    </lineage>
</organism>
<dbReference type="AlphaFoldDB" id="A0AA36UJD7"/>
<sequence>MRSEDLKSQTKVITGSGTALTIAPGYMFTLSSPPHSSSNTEYTI</sequence>
<dbReference type="Proteomes" id="UP000004982">
    <property type="component" value="Unassembled WGS sequence"/>
</dbReference>
<reference evidence="1 2" key="1">
    <citation type="submission" date="2011-05" db="EMBL/GenBank/DDBJ databases">
        <authorList>
            <person name="Muzny D."/>
            <person name="Qin X."/>
            <person name="Deng J."/>
            <person name="Jiang H."/>
            <person name="Liu Y."/>
            <person name="Qu J."/>
            <person name="Song X.-Z."/>
            <person name="Zhang L."/>
            <person name="Thornton R."/>
            <person name="Coyle M."/>
            <person name="Francisco L."/>
            <person name="Jackson L."/>
            <person name="Javaid M."/>
            <person name="Korchina V."/>
            <person name="Kovar C."/>
            <person name="Mata R."/>
            <person name="Mathew T."/>
            <person name="Ngo R."/>
            <person name="Nguyen L."/>
            <person name="Nguyen N."/>
            <person name="Okwuonu G."/>
            <person name="Ongeri F."/>
            <person name="Pham C."/>
            <person name="Simmons D."/>
            <person name="Wilczek-Boney K."/>
            <person name="Hale W."/>
            <person name="Jakkamsetti A."/>
            <person name="Pham P."/>
            <person name="Ruth R."/>
            <person name="San Lucas F."/>
            <person name="Warren J."/>
            <person name="Zhang J."/>
            <person name="Zhao Z."/>
            <person name="Zhou C."/>
            <person name="Zhu D."/>
            <person name="Lee S."/>
            <person name="Bess C."/>
            <person name="Blankenburg K."/>
            <person name="Forbes L."/>
            <person name="Fu Q."/>
            <person name="Gubbala S."/>
            <person name="Hirani K."/>
            <person name="Jayaseelan J.C."/>
            <person name="Lara F."/>
            <person name="Munidasa M."/>
            <person name="Palculict T."/>
            <person name="Patil S."/>
            <person name="Pu L.-L."/>
            <person name="Saada N."/>
            <person name="Tang L."/>
            <person name="Weissenberger G."/>
            <person name="Zhu Y."/>
            <person name="Hemphill L."/>
            <person name="Shang Y."/>
            <person name="Youmans B."/>
            <person name="Ayvaz T."/>
            <person name="Ross M."/>
            <person name="Santibanez J."/>
            <person name="Aqrawi P."/>
            <person name="Gross S."/>
            <person name="Joshi V."/>
            <person name="Fowler G."/>
            <person name="Nazareth L."/>
            <person name="Reid J."/>
            <person name="Worley K."/>
            <person name="Petrosino J."/>
            <person name="Highlander S."/>
            <person name="Gibbs R."/>
        </authorList>
    </citation>
    <scope>NUCLEOTIDE SEQUENCE [LARGE SCALE GENOMIC DNA]</scope>
    <source>
        <strain evidence="1 2">ATCC 33926</strain>
    </source>
</reference>
<proteinExistence type="predicted"/>
<dbReference type="EMBL" id="AFQE01000065">
    <property type="protein sequence ID" value="EGQ77033.1"/>
    <property type="molecule type" value="Genomic_DNA"/>
</dbReference>
<dbReference type="Gene3D" id="2.30.110.50">
    <property type="match status" value="1"/>
</dbReference>